<dbReference type="PANTHER" id="PTHR35894:SF1">
    <property type="entry name" value="PHOSPHORIBULOKINASE _ URIDINE KINASE FAMILY"/>
    <property type="match status" value="1"/>
</dbReference>
<dbReference type="AlphaFoldDB" id="A0A4R2UAG9"/>
<dbReference type="EMBL" id="SLYC01000006">
    <property type="protein sequence ID" value="TCQ04683.1"/>
    <property type="molecule type" value="Genomic_DNA"/>
</dbReference>
<keyword evidence="3" id="KW-1185">Reference proteome</keyword>
<comment type="caution">
    <text evidence="2">The sequence shown here is derived from an EMBL/GenBank/DDBJ whole genome shotgun (WGS) entry which is preliminary data.</text>
</comment>
<accession>A0A4R2UAG9</accession>
<feature type="domain" description="ORC1/DEAH AAA+ ATPase" evidence="1">
    <location>
        <begin position="42"/>
        <end position="171"/>
    </location>
</feature>
<dbReference type="InterPro" id="IPR027417">
    <property type="entry name" value="P-loop_NTPase"/>
</dbReference>
<dbReference type="SUPFAM" id="SSF52540">
    <property type="entry name" value="P-loop containing nucleoside triphosphate hydrolases"/>
    <property type="match status" value="1"/>
</dbReference>
<dbReference type="RefSeq" id="WP_132847815.1">
    <property type="nucleotide sequence ID" value="NZ_SLYC01000006.1"/>
</dbReference>
<dbReference type="Pfam" id="PF13401">
    <property type="entry name" value="AAA_22"/>
    <property type="match status" value="1"/>
</dbReference>
<dbReference type="Gene3D" id="3.40.50.300">
    <property type="entry name" value="P-loop containing nucleotide triphosphate hydrolases"/>
    <property type="match status" value="1"/>
</dbReference>
<evidence type="ECO:0000313" key="3">
    <source>
        <dbReference type="Proteomes" id="UP000295504"/>
    </source>
</evidence>
<proteinExistence type="predicted"/>
<reference evidence="2 3" key="1">
    <citation type="submission" date="2019-03" db="EMBL/GenBank/DDBJ databases">
        <title>Genomic Encyclopedia of Type Strains, Phase IV (KMG-IV): sequencing the most valuable type-strain genomes for metagenomic binning, comparative biology and taxonomic classification.</title>
        <authorList>
            <person name="Goeker M."/>
        </authorList>
    </citation>
    <scope>NUCLEOTIDE SEQUENCE [LARGE SCALE GENOMIC DNA]</scope>
    <source>
        <strain evidence="2 3">DSM 100013</strain>
    </source>
</reference>
<dbReference type="OrthoDB" id="9815896at2"/>
<dbReference type="PANTHER" id="PTHR35894">
    <property type="entry name" value="GENERAL SECRETION PATHWAY PROTEIN A-RELATED"/>
    <property type="match status" value="1"/>
</dbReference>
<name>A0A4R2UAG9_9FIRM</name>
<gene>
    <name evidence="2" type="ORF">EDD79_100687</name>
</gene>
<evidence type="ECO:0000259" key="1">
    <source>
        <dbReference type="Pfam" id="PF13401"/>
    </source>
</evidence>
<dbReference type="InterPro" id="IPR049945">
    <property type="entry name" value="AAA_22"/>
</dbReference>
<sequence length="268" mass="30120">MIDYISRYGLDFNPFIKNTKDIVVETSEYNEIIYRLNYLLNNKGFGVITGGPGRGKTTAIRSWVNGLNNSLYKVIYTSLSTLTVSEFYKHLSSELGLEPMHKKTDNFKNIQAEINRYSIEKRITPVIIIDEANYINNAVLNDLKMLFNFDMDSKDRAVVILVGLPQLNNTLRLVANEPLRQRVTMNYNLDSLSREESLSYIKGKLSGAKSTLEIFNANALEAIINASNGIPRLINKICNSSLIIANSKNANIVDSDIVMLAVNEIELG</sequence>
<organism evidence="2 3">
    <name type="scientific">Serpentinicella alkaliphila</name>
    <dbReference type="NCBI Taxonomy" id="1734049"/>
    <lineage>
        <taxon>Bacteria</taxon>
        <taxon>Bacillati</taxon>
        <taxon>Bacillota</taxon>
        <taxon>Clostridia</taxon>
        <taxon>Peptostreptococcales</taxon>
        <taxon>Natronincolaceae</taxon>
        <taxon>Serpentinicella</taxon>
    </lineage>
</organism>
<protein>
    <submittedName>
        <fullName evidence="2">Type II secretory pathway predicted ATPase ExeA</fullName>
    </submittedName>
</protein>
<evidence type="ECO:0000313" key="2">
    <source>
        <dbReference type="EMBL" id="TCQ04683.1"/>
    </source>
</evidence>
<dbReference type="GO" id="GO:0016887">
    <property type="term" value="F:ATP hydrolysis activity"/>
    <property type="evidence" value="ECO:0007669"/>
    <property type="project" value="InterPro"/>
</dbReference>
<dbReference type="Proteomes" id="UP000295504">
    <property type="component" value="Unassembled WGS sequence"/>
</dbReference>
<dbReference type="InterPro" id="IPR052026">
    <property type="entry name" value="ExeA_AAA_ATPase_DNA-bind"/>
</dbReference>